<sequence length="221" mass="25491">LNDTHFKTTKQLLEDQRLALEKFSEAFITFDKNKSKDIKDLIKLEKNDKSNDIKNILELLSKAQEGTTATNRALIESSIKLLESKPNNDSKKLNVKIDKNQFKQIIDAIKKSNIKERDPRLYQNILDILAQDDDVFVGIELPKLYTWDFKTGQYKMILNKNGQVTKNYKGGIYVHYGNTYESVHKPKVANVKTPRNLPVTPPRSPKRRSRSSKKIVAKFVN</sequence>
<evidence type="ECO:0000313" key="2">
    <source>
        <dbReference type="Proteomes" id="UP000789920"/>
    </source>
</evidence>
<accession>A0ACA9QY65</accession>
<reference evidence="1" key="1">
    <citation type="submission" date="2021-06" db="EMBL/GenBank/DDBJ databases">
        <authorList>
            <person name="Kallberg Y."/>
            <person name="Tangrot J."/>
            <person name="Rosling A."/>
        </authorList>
    </citation>
    <scope>NUCLEOTIDE SEQUENCE</scope>
    <source>
        <strain evidence="1">MA461A</strain>
    </source>
</reference>
<dbReference type="EMBL" id="CAJVQC010039798">
    <property type="protein sequence ID" value="CAG8769373.1"/>
    <property type="molecule type" value="Genomic_DNA"/>
</dbReference>
<protein>
    <submittedName>
        <fullName evidence="1">3303_t:CDS:1</fullName>
    </submittedName>
</protein>
<dbReference type="Proteomes" id="UP000789920">
    <property type="component" value="Unassembled WGS sequence"/>
</dbReference>
<evidence type="ECO:0000313" key="1">
    <source>
        <dbReference type="EMBL" id="CAG8769373.1"/>
    </source>
</evidence>
<comment type="caution">
    <text evidence="1">The sequence shown here is derived from an EMBL/GenBank/DDBJ whole genome shotgun (WGS) entry which is preliminary data.</text>
</comment>
<keyword evidence="2" id="KW-1185">Reference proteome</keyword>
<feature type="non-terminal residue" evidence="1">
    <location>
        <position position="1"/>
    </location>
</feature>
<organism evidence="1 2">
    <name type="scientific">Racocetra persica</name>
    <dbReference type="NCBI Taxonomy" id="160502"/>
    <lineage>
        <taxon>Eukaryota</taxon>
        <taxon>Fungi</taxon>
        <taxon>Fungi incertae sedis</taxon>
        <taxon>Mucoromycota</taxon>
        <taxon>Glomeromycotina</taxon>
        <taxon>Glomeromycetes</taxon>
        <taxon>Diversisporales</taxon>
        <taxon>Gigasporaceae</taxon>
        <taxon>Racocetra</taxon>
    </lineage>
</organism>
<name>A0ACA9QY65_9GLOM</name>
<proteinExistence type="predicted"/>
<gene>
    <name evidence="1" type="ORF">RPERSI_LOCUS16209</name>
</gene>